<dbReference type="GO" id="GO:0008270">
    <property type="term" value="F:zinc ion binding"/>
    <property type="evidence" value="ECO:0007669"/>
    <property type="project" value="InterPro"/>
</dbReference>
<feature type="domain" description="Zn(2)-C6 fungal-type" evidence="2">
    <location>
        <begin position="210"/>
        <end position="239"/>
    </location>
</feature>
<feature type="region of interest" description="Disordered" evidence="1">
    <location>
        <begin position="972"/>
        <end position="1001"/>
    </location>
</feature>
<evidence type="ECO:0000259" key="2">
    <source>
        <dbReference type="PROSITE" id="PS50048"/>
    </source>
</evidence>
<feature type="region of interest" description="Disordered" evidence="1">
    <location>
        <begin position="818"/>
        <end position="837"/>
    </location>
</feature>
<feature type="region of interest" description="Disordered" evidence="1">
    <location>
        <begin position="1063"/>
        <end position="1164"/>
    </location>
</feature>
<reference evidence="3" key="1">
    <citation type="journal article" date="2020" name="Fungal Divers.">
        <title>Resolving the Mortierellaceae phylogeny through synthesis of multi-gene phylogenetics and phylogenomics.</title>
        <authorList>
            <person name="Vandepol N."/>
            <person name="Liber J."/>
            <person name="Desiro A."/>
            <person name="Na H."/>
            <person name="Kennedy M."/>
            <person name="Barry K."/>
            <person name="Grigoriev I.V."/>
            <person name="Miller A.N."/>
            <person name="O'Donnell K."/>
            <person name="Stajich J.E."/>
            <person name="Bonito G."/>
        </authorList>
    </citation>
    <scope>NUCLEOTIDE SEQUENCE</scope>
    <source>
        <strain evidence="3">NRRL 28262</strain>
    </source>
</reference>
<gene>
    <name evidence="3" type="ORF">BGZ95_002973</name>
</gene>
<dbReference type="Pfam" id="PF00172">
    <property type="entry name" value="Zn_clus"/>
    <property type="match status" value="1"/>
</dbReference>
<dbReference type="PROSITE" id="PS50048">
    <property type="entry name" value="ZN2_CY6_FUNGAL_2"/>
    <property type="match status" value="1"/>
</dbReference>
<dbReference type="SMART" id="SM00066">
    <property type="entry name" value="GAL4"/>
    <property type="match status" value="1"/>
</dbReference>
<feature type="region of interest" description="Disordered" evidence="1">
    <location>
        <begin position="1019"/>
        <end position="1047"/>
    </location>
</feature>
<feature type="compositionally biased region" description="Polar residues" evidence="1">
    <location>
        <begin position="566"/>
        <end position="585"/>
    </location>
</feature>
<feature type="compositionally biased region" description="Polar residues" evidence="1">
    <location>
        <begin position="729"/>
        <end position="740"/>
    </location>
</feature>
<feature type="compositionally biased region" description="Low complexity" evidence="1">
    <location>
        <begin position="1155"/>
        <end position="1164"/>
    </location>
</feature>
<feature type="compositionally biased region" description="Low complexity" evidence="1">
    <location>
        <begin position="741"/>
        <end position="762"/>
    </location>
</feature>
<sequence>MTFSGLPSLRDPKHSLKNSASSASSSPSSSPASSPTSTKPVFNQHQQQSLQQQLQQQHRSGAVLDTDRPTDNVTPPLSTTTSMGETRPDSTESGTVMSVATAANVSAETVTSTNLTENSFLGLIQTSFGHVLSALSPPHSQGMRSPPPPPVESSTMLDLHHLQVQSTSPAVAPAVAPAPPGPLTSMTTIDLPTHSPIIAAYRKRLNVNQVCDWCRYRKIRCDRESPCNSCQHSKRECIRTPPSALLANQQTSGTGDEQEPSVSSPASSTGKTKRIRAINKDGRSRRASKSYRGSSISSHHSSSYTSFSSDNDGSDENEEVGNDEIKSISGFRAGQTSPVSPVIGSLTLAGLGLSGLGLGLGGIGSNRDLEARRGSDIRMMSPPSFGSSTVSFQNSAISQQIGLQDQEHLDRMHRIEMLLANVIPGAAEFIASGSHSSLPLQQQHQQQYQQLEHWASVVEKKKLFSLTHNLDKDEQRSLQDRLLSPREDLANILPSSPAVSSTMALPWSGSPSVLSSLQEDNGPIDTLSSSLSLLPVTSGPDYIERMKRIEVLLGTIQDGPLAEALISQSQGQSPSDVSSRGNSVDVTDLSKPSKKLLKKEHKKQSKADGRKSNYSNDGTIVKRPHVAAGFAGQKPPPKLPQAIAEAAQKKQAIRKKRVSAAAAAKAAAATNSGIIGSVLSANNTSTLLLSASMPLNGDSLRTVQGSDGIKMDSRMMAISTTASFEIPSNYDNESSTPSFPHQQQRQQPQQQQQQQGQHQLQLTQHHNSISLQTQTQVFSPYQHLQHQEQQQQQISIPAVNSMSIPNADSITSYGSLVVPASSSTSSSPSSSPSLSRATAVMAQDNMAMSSISSMSSGHQHQQHQHISFSQTQLSGNFEMGGSDARHSGMSTSSDTVGPQDANDTHIHPFAHPGQQQHKQQQQQAQQHHGHHHQSINISQENFANFGLNMDESLEGLMKTSIGSFDRLMESFSSESSSLMDHQHHHQQQQKQRQQFTPSTPAAADQFSYFQTLQQTPIPQQHFQQQQSYFQQQGQQGQQQQQSQQGHVNLQEMSRTMWMPNYSGSASFPVPANPEFSWPSSPQTHHQQSQTLSRQQGTMQSINISANDSSQEEMEQDLGSLESHQNSQQQQQQQQLSAHALFQQQHQEQQRRHTEQQQQQQQQQRQLLLQHRASIQHQHQQTLYIPLMKDDEDEENENEDVESVHLPNHV</sequence>
<accession>A0AAD4D4U4</accession>
<dbReference type="InterPro" id="IPR051647">
    <property type="entry name" value="Mediator_comp_sub12"/>
</dbReference>
<dbReference type="PANTHER" id="PTHR46007">
    <property type="entry name" value="MEDIATOR OF RNA POLYMERASE II TRANSCRIPTION SUBUNIT 12"/>
    <property type="match status" value="1"/>
</dbReference>
<dbReference type="EMBL" id="JAAAIL010001654">
    <property type="protein sequence ID" value="KAG0266933.1"/>
    <property type="molecule type" value="Genomic_DNA"/>
</dbReference>
<dbReference type="Gene3D" id="4.10.240.10">
    <property type="entry name" value="Zn(2)-C6 fungal-type DNA-binding domain"/>
    <property type="match status" value="1"/>
</dbReference>
<feature type="compositionally biased region" description="Low complexity" evidence="1">
    <location>
        <begin position="914"/>
        <end position="926"/>
    </location>
</feature>
<feature type="compositionally biased region" description="Polar residues" evidence="1">
    <location>
        <begin position="71"/>
        <end position="84"/>
    </location>
</feature>
<dbReference type="Proteomes" id="UP001194580">
    <property type="component" value="Unassembled WGS sequence"/>
</dbReference>
<organism evidence="3 4">
    <name type="scientific">Linnemannia exigua</name>
    <dbReference type="NCBI Taxonomy" id="604196"/>
    <lineage>
        <taxon>Eukaryota</taxon>
        <taxon>Fungi</taxon>
        <taxon>Fungi incertae sedis</taxon>
        <taxon>Mucoromycota</taxon>
        <taxon>Mortierellomycotina</taxon>
        <taxon>Mortierellomycetes</taxon>
        <taxon>Mortierellales</taxon>
        <taxon>Mortierellaceae</taxon>
        <taxon>Linnemannia</taxon>
    </lineage>
</organism>
<feature type="region of interest" description="Disordered" evidence="1">
    <location>
        <begin position="1187"/>
        <end position="1209"/>
    </location>
</feature>
<evidence type="ECO:0000256" key="1">
    <source>
        <dbReference type="SAM" id="MobiDB-lite"/>
    </source>
</evidence>
<feature type="compositionally biased region" description="Low complexity" evidence="1">
    <location>
        <begin position="290"/>
        <end position="311"/>
    </location>
</feature>
<dbReference type="PROSITE" id="PS00463">
    <property type="entry name" value="ZN2_CY6_FUNGAL_1"/>
    <property type="match status" value="1"/>
</dbReference>
<feature type="compositionally biased region" description="Polar residues" evidence="1">
    <location>
        <begin position="246"/>
        <end position="270"/>
    </location>
</feature>
<feature type="compositionally biased region" description="Low complexity" evidence="1">
    <location>
        <begin position="1019"/>
        <end position="1044"/>
    </location>
</feature>
<dbReference type="InterPro" id="IPR036864">
    <property type="entry name" value="Zn2-C6_fun-type_DNA-bd_sf"/>
</dbReference>
<feature type="compositionally biased region" description="Basic residues" evidence="1">
    <location>
        <begin position="592"/>
        <end position="604"/>
    </location>
</feature>
<proteinExistence type="predicted"/>
<dbReference type="GO" id="GO:0003713">
    <property type="term" value="F:transcription coactivator activity"/>
    <property type="evidence" value="ECO:0007669"/>
    <property type="project" value="TreeGrafter"/>
</dbReference>
<feature type="compositionally biased region" description="Acidic residues" evidence="1">
    <location>
        <begin position="1189"/>
        <end position="1200"/>
    </location>
</feature>
<dbReference type="GO" id="GO:0045944">
    <property type="term" value="P:positive regulation of transcription by RNA polymerase II"/>
    <property type="evidence" value="ECO:0007669"/>
    <property type="project" value="TreeGrafter"/>
</dbReference>
<dbReference type="SUPFAM" id="SSF57701">
    <property type="entry name" value="Zn2/Cys6 DNA-binding domain"/>
    <property type="match status" value="1"/>
</dbReference>
<feature type="region of interest" description="Disordered" evidence="1">
    <location>
        <begin position="1"/>
        <end position="95"/>
    </location>
</feature>
<dbReference type="InterPro" id="IPR001138">
    <property type="entry name" value="Zn2Cys6_DnaBD"/>
</dbReference>
<feature type="region of interest" description="Disordered" evidence="1">
    <location>
        <begin position="874"/>
        <end position="934"/>
    </location>
</feature>
<feature type="region of interest" description="Disordered" evidence="1">
    <location>
        <begin position="724"/>
        <end position="762"/>
    </location>
</feature>
<dbReference type="AlphaFoldDB" id="A0AAD4D4U4"/>
<name>A0AAD4D4U4_9FUNG</name>
<feature type="compositionally biased region" description="Polar residues" evidence="1">
    <location>
        <begin position="1096"/>
        <end position="1108"/>
    </location>
</feature>
<evidence type="ECO:0000313" key="4">
    <source>
        <dbReference type="Proteomes" id="UP001194580"/>
    </source>
</evidence>
<dbReference type="PANTHER" id="PTHR46007:SF8">
    <property type="entry name" value="C2H2-TYPE DOMAIN-CONTAINING PROTEIN"/>
    <property type="match status" value="1"/>
</dbReference>
<feature type="region of interest" description="Disordered" evidence="1">
    <location>
        <begin position="246"/>
        <end position="320"/>
    </location>
</feature>
<feature type="compositionally biased region" description="Low complexity" evidence="1">
    <location>
        <begin position="1124"/>
        <end position="1146"/>
    </location>
</feature>
<feature type="compositionally biased region" description="Low complexity" evidence="1">
    <location>
        <begin position="1076"/>
        <end position="1095"/>
    </location>
</feature>
<dbReference type="GO" id="GO:0016592">
    <property type="term" value="C:mediator complex"/>
    <property type="evidence" value="ECO:0007669"/>
    <property type="project" value="TreeGrafter"/>
</dbReference>
<feature type="compositionally biased region" description="Low complexity" evidence="1">
    <location>
        <begin position="19"/>
        <end position="58"/>
    </location>
</feature>
<protein>
    <recommendedName>
        <fullName evidence="2">Zn(2)-C6 fungal-type domain-containing protein</fullName>
    </recommendedName>
</protein>
<dbReference type="GO" id="GO:0000981">
    <property type="term" value="F:DNA-binding transcription factor activity, RNA polymerase II-specific"/>
    <property type="evidence" value="ECO:0007669"/>
    <property type="project" value="InterPro"/>
</dbReference>
<dbReference type="CDD" id="cd00067">
    <property type="entry name" value="GAL4"/>
    <property type="match status" value="1"/>
</dbReference>
<feature type="region of interest" description="Disordered" evidence="1">
    <location>
        <begin position="566"/>
        <end position="619"/>
    </location>
</feature>
<evidence type="ECO:0000313" key="3">
    <source>
        <dbReference type="EMBL" id="KAG0266933.1"/>
    </source>
</evidence>
<keyword evidence="4" id="KW-1185">Reference proteome</keyword>
<comment type="caution">
    <text evidence="3">The sequence shown here is derived from an EMBL/GenBank/DDBJ whole genome shotgun (WGS) entry which is preliminary data.</text>
</comment>